<feature type="transmembrane region" description="Helical" evidence="1">
    <location>
        <begin position="107"/>
        <end position="140"/>
    </location>
</feature>
<keyword evidence="3" id="KW-1185">Reference proteome</keyword>
<organism evidence="2 3">
    <name type="scientific">Halomicrobium zhouii</name>
    <dbReference type="NCBI Taxonomy" id="767519"/>
    <lineage>
        <taxon>Archaea</taxon>
        <taxon>Methanobacteriati</taxon>
        <taxon>Methanobacteriota</taxon>
        <taxon>Stenosarchaea group</taxon>
        <taxon>Halobacteria</taxon>
        <taxon>Halobacteriales</taxon>
        <taxon>Haloarculaceae</taxon>
        <taxon>Halomicrobium</taxon>
    </lineage>
</organism>
<keyword evidence="1" id="KW-1133">Transmembrane helix</keyword>
<sequence>MFVGHALLAFALVATVARWRGWEPERAIQVGVVAGLFATAPDLDILYGPVGLVGGVSGVMSAAETFWSTGNVTHRGPTHSMVVGLFAAGAFAVWARGSVPARAVAIVVLGGIVTTVGAFSGGLAAIVTALFLAGGLLVCVLGDRWEFGPRSVGLAALAGLLTHPLGDLFTGEPPQLLYPLDVTLLSERIVLHPDPTLNLLAAFAVELAVVWLAIYVAFSLQNRDVRTYVDRRAVLGLAYGGLALLLPAPTLETSYHFVFTVLAFGFVAFPRRRVRRVDAPRVFCTALAVVTCAGLAYASAYVVF</sequence>
<keyword evidence="1" id="KW-0812">Transmembrane</keyword>
<dbReference type="InterPro" id="IPR007404">
    <property type="entry name" value="YdjM-like"/>
</dbReference>
<gene>
    <name evidence="2" type="ORF">SAMN05216559_2981</name>
</gene>
<dbReference type="STRING" id="767519.SAMN05216559_2981"/>
<dbReference type="OrthoDB" id="313450at2157"/>
<keyword evidence="1" id="KW-0472">Membrane</keyword>
<dbReference type="RefSeq" id="WP_089817338.1">
    <property type="nucleotide sequence ID" value="NZ_FOZK01000003.1"/>
</dbReference>
<dbReference type="EMBL" id="FOZK01000003">
    <property type="protein sequence ID" value="SFS06142.1"/>
    <property type="molecule type" value="Genomic_DNA"/>
</dbReference>
<dbReference type="Proteomes" id="UP000199062">
    <property type="component" value="Unassembled WGS sequence"/>
</dbReference>
<accession>A0A1I6LSB1</accession>
<feature type="transmembrane region" description="Helical" evidence="1">
    <location>
        <begin position="79"/>
        <end position="95"/>
    </location>
</feature>
<feature type="transmembrane region" description="Helical" evidence="1">
    <location>
        <begin position="254"/>
        <end position="270"/>
    </location>
</feature>
<evidence type="ECO:0000256" key="1">
    <source>
        <dbReference type="SAM" id="Phobius"/>
    </source>
</evidence>
<reference evidence="2 3" key="1">
    <citation type="submission" date="2016-10" db="EMBL/GenBank/DDBJ databases">
        <authorList>
            <person name="de Groot N.N."/>
        </authorList>
    </citation>
    <scope>NUCLEOTIDE SEQUENCE [LARGE SCALE GENOMIC DNA]</scope>
    <source>
        <strain evidence="2 3">CGMCC 1.10457</strain>
    </source>
</reference>
<evidence type="ECO:0000313" key="2">
    <source>
        <dbReference type="EMBL" id="SFS06142.1"/>
    </source>
</evidence>
<evidence type="ECO:0000313" key="3">
    <source>
        <dbReference type="Proteomes" id="UP000199062"/>
    </source>
</evidence>
<protein>
    <submittedName>
        <fullName evidence="2">LexA-binding, inner membrane-associated putative hydrolase</fullName>
    </submittedName>
</protein>
<feature type="transmembrane region" description="Helical" evidence="1">
    <location>
        <begin position="282"/>
        <end position="303"/>
    </location>
</feature>
<proteinExistence type="predicted"/>
<dbReference type="GO" id="GO:0016787">
    <property type="term" value="F:hydrolase activity"/>
    <property type="evidence" value="ECO:0007669"/>
    <property type="project" value="UniProtKB-KW"/>
</dbReference>
<dbReference type="Pfam" id="PF04307">
    <property type="entry name" value="YdjM"/>
    <property type="match status" value="1"/>
</dbReference>
<name>A0A1I6LSB1_9EURY</name>
<feature type="transmembrane region" description="Helical" evidence="1">
    <location>
        <begin position="232"/>
        <end position="248"/>
    </location>
</feature>
<feature type="transmembrane region" description="Helical" evidence="1">
    <location>
        <begin position="45"/>
        <end position="67"/>
    </location>
</feature>
<keyword evidence="2" id="KW-0378">Hydrolase</keyword>
<feature type="transmembrane region" description="Helical" evidence="1">
    <location>
        <begin position="199"/>
        <end position="220"/>
    </location>
</feature>
<dbReference type="AlphaFoldDB" id="A0A1I6LSB1"/>